<proteinExistence type="predicted"/>
<reference evidence="2 3" key="1">
    <citation type="journal article" date="2019" name="Int. J. Syst. Evol. Microbiol.">
        <title>The Global Catalogue of Microorganisms (GCM) 10K type strain sequencing project: providing services to taxonomists for standard genome sequencing and annotation.</title>
        <authorList>
            <consortium name="The Broad Institute Genomics Platform"/>
            <consortium name="The Broad Institute Genome Sequencing Center for Infectious Disease"/>
            <person name="Wu L."/>
            <person name="Ma J."/>
        </authorList>
    </citation>
    <scope>NUCLEOTIDE SEQUENCE [LARGE SCALE GENOMIC DNA]</scope>
    <source>
        <strain evidence="2 3">JCM 11813</strain>
    </source>
</reference>
<feature type="signal peptide" evidence="1">
    <location>
        <begin position="1"/>
        <end position="29"/>
    </location>
</feature>
<comment type="caution">
    <text evidence="2">The sequence shown here is derived from an EMBL/GenBank/DDBJ whole genome shotgun (WGS) entry which is preliminary data.</text>
</comment>
<dbReference type="Proteomes" id="UP001499979">
    <property type="component" value="Unassembled WGS sequence"/>
</dbReference>
<protein>
    <submittedName>
        <fullName evidence="2">Uncharacterized protein</fullName>
    </submittedName>
</protein>
<sequence>MTWIDHGRRAASVVLVVLALVAAPVVAQATFAASSSGGLSAGTAQLVAPTAVTGTYRCAVGFSTESFQASVTGFTDTGPAGATYRYTLARGTTTAKTLTSTARTATLDSGNVTSDNTTTRWTVTIQATLGLWTGPLYTRTVTCGTQNSSGSL</sequence>
<dbReference type="RefSeq" id="WP_343908251.1">
    <property type="nucleotide sequence ID" value="NZ_BAAAJE010000015.1"/>
</dbReference>
<dbReference type="EMBL" id="BAAAJE010000015">
    <property type="protein sequence ID" value="GAA1148139.1"/>
    <property type="molecule type" value="Genomic_DNA"/>
</dbReference>
<organism evidence="2 3">
    <name type="scientific">Nocardioides aquiterrae</name>
    <dbReference type="NCBI Taxonomy" id="203799"/>
    <lineage>
        <taxon>Bacteria</taxon>
        <taxon>Bacillati</taxon>
        <taxon>Actinomycetota</taxon>
        <taxon>Actinomycetes</taxon>
        <taxon>Propionibacteriales</taxon>
        <taxon>Nocardioidaceae</taxon>
        <taxon>Nocardioides</taxon>
    </lineage>
</organism>
<evidence type="ECO:0000313" key="3">
    <source>
        <dbReference type="Proteomes" id="UP001499979"/>
    </source>
</evidence>
<accession>A0ABN1UFR7</accession>
<gene>
    <name evidence="2" type="ORF">GCM10009606_28570</name>
</gene>
<feature type="chain" id="PRO_5045272390" evidence="1">
    <location>
        <begin position="30"/>
        <end position="152"/>
    </location>
</feature>
<keyword evidence="3" id="KW-1185">Reference proteome</keyword>
<evidence type="ECO:0000313" key="2">
    <source>
        <dbReference type="EMBL" id="GAA1148139.1"/>
    </source>
</evidence>
<keyword evidence="1" id="KW-0732">Signal</keyword>
<name>A0ABN1UFR7_9ACTN</name>
<evidence type="ECO:0000256" key="1">
    <source>
        <dbReference type="SAM" id="SignalP"/>
    </source>
</evidence>